<proteinExistence type="predicted"/>
<organism evidence="1 2">
    <name type="scientific">Flavobacterium kayseriense</name>
    <dbReference type="NCBI Taxonomy" id="2764714"/>
    <lineage>
        <taxon>Bacteria</taxon>
        <taxon>Pseudomonadati</taxon>
        <taxon>Bacteroidota</taxon>
        <taxon>Flavobacteriia</taxon>
        <taxon>Flavobacteriales</taxon>
        <taxon>Flavobacteriaceae</taxon>
        <taxon>Flavobacterium</taxon>
    </lineage>
</organism>
<name>A0ABR7J949_9FLAO</name>
<protein>
    <submittedName>
        <fullName evidence="1">Uncharacterized protein</fullName>
    </submittedName>
</protein>
<comment type="caution">
    <text evidence="1">The sequence shown here is derived from an EMBL/GenBank/DDBJ whole genome shotgun (WGS) entry which is preliminary data.</text>
</comment>
<evidence type="ECO:0000313" key="1">
    <source>
        <dbReference type="EMBL" id="MBC5842030.1"/>
    </source>
</evidence>
<accession>A0ABR7J949</accession>
<evidence type="ECO:0000313" key="2">
    <source>
        <dbReference type="Proteomes" id="UP000629963"/>
    </source>
</evidence>
<reference evidence="1 2" key="1">
    <citation type="submission" date="2020-08" db="EMBL/GenBank/DDBJ databases">
        <title>Description of novel Flavobacterium F-380 isolate.</title>
        <authorList>
            <person name="Saticioglu I.B."/>
            <person name="Duman M."/>
            <person name="Altun S."/>
        </authorList>
    </citation>
    <scope>NUCLEOTIDE SEQUENCE [LARGE SCALE GENOMIC DNA]</scope>
    <source>
        <strain evidence="1 2">F-380</strain>
    </source>
</reference>
<gene>
    <name evidence="1" type="ORF">H8R23_11485</name>
</gene>
<keyword evidence="2" id="KW-1185">Reference proteome</keyword>
<sequence>MARMIYDYTKTVLERVSFNPDLFNKELKKAVKNLLPYEMEHLRNWLNFFTMEKPELKECILVVIKEDKK</sequence>
<dbReference type="Proteomes" id="UP000629963">
    <property type="component" value="Unassembled WGS sequence"/>
</dbReference>
<dbReference type="RefSeq" id="WP_187010531.1">
    <property type="nucleotide sequence ID" value="NZ_JACRUI010000004.1"/>
</dbReference>
<dbReference type="EMBL" id="JACRUJ010000004">
    <property type="protein sequence ID" value="MBC5842030.1"/>
    <property type="molecule type" value="Genomic_DNA"/>
</dbReference>